<evidence type="ECO:0000313" key="2">
    <source>
        <dbReference type="Proteomes" id="UP001597460"/>
    </source>
</evidence>
<protein>
    <submittedName>
        <fullName evidence="1">Uncharacterized protein</fullName>
    </submittedName>
</protein>
<evidence type="ECO:0000313" key="1">
    <source>
        <dbReference type="EMBL" id="MFD2532554.1"/>
    </source>
</evidence>
<gene>
    <name evidence="1" type="ORF">ACFSVN_08870</name>
</gene>
<dbReference type="EMBL" id="JBHULI010000024">
    <property type="protein sequence ID" value="MFD2532554.1"/>
    <property type="molecule type" value="Genomic_DNA"/>
</dbReference>
<name>A0ABW5JK75_9BACT</name>
<keyword evidence="2" id="KW-1185">Reference proteome</keyword>
<organism evidence="1 2">
    <name type="scientific">Gracilimonas halophila</name>
    <dbReference type="NCBI Taxonomy" id="1834464"/>
    <lineage>
        <taxon>Bacteria</taxon>
        <taxon>Pseudomonadati</taxon>
        <taxon>Balneolota</taxon>
        <taxon>Balneolia</taxon>
        <taxon>Balneolales</taxon>
        <taxon>Balneolaceae</taxon>
        <taxon>Gracilimonas</taxon>
    </lineage>
</organism>
<reference evidence="2" key="1">
    <citation type="journal article" date="2019" name="Int. J. Syst. Evol. Microbiol.">
        <title>The Global Catalogue of Microorganisms (GCM) 10K type strain sequencing project: providing services to taxonomists for standard genome sequencing and annotation.</title>
        <authorList>
            <consortium name="The Broad Institute Genomics Platform"/>
            <consortium name="The Broad Institute Genome Sequencing Center for Infectious Disease"/>
            <person name="Wu L."/>
            <person name="Ma J."/>
        </authorList>
    </citation>
    <scope>NUCLEOTIDE SEQUENCE [LARGE SCALE GENOMIC DNA]</scope>
    <source>
        <strain evidence="2">KCTC 52042</strain>
    </source>
</reference>
<accession>A0ABW5JK75</accession>
<comment type="caution">
    <text evidence="1">The sequence shown here is derived from an EMBL/GenBank/DDBJ whole genome shotgun (WGS) entry which is preliminary data.</text>
</comment>
<dbReference type="Proteomes" id="UP001597460">
    <property type="component" value="Unassembled WGS sequence"/>
</dbReference>
<sequence>MSINGKDKIGSSFSIFEKFVRDIQMKSQDRFIKRAQNKGVPKEVTEKMEKVNKEVEELEEFLKSLY</sequence>
<dbReference type="RefSeq" id="WP_390301163.1">
    <property type="nucleotide sequence ID" value="NZ_JBHULI010000024.1"/>
</dbReference>
<proteinExistence type="predicted"/>